<dbReference type="InterPro" id="IPR047210">
    <property type="entry name" value="TPP_PYR_POXB-like"/>
</dbReference>
<dbReference type="PROSITE" id="PS00187">
    <property type="entry name" value="TPP_ENZYMES"/>
    <property type="match status" value="1"/>
</dbReference>
<keyword evidence="3 8" id="KW-0560">Oxidoreductase</keyword>
<dbReference type="GO" id="GO:0008289">
    <property type="term" value="F:lipid binding"/>
    <property type="evidence" value="ECO:0007669"/>
    <property type="project" value="UniProtKB-UniRule"/>
</dbReference>
<dbReference type="GO" id="GO:0048039">
    <property type="term" value="F:ubiquinone binding"/>
    <property type="evidence" value="ECO:0007669"/>
    <property type="project" value="UniProtKB-UniRule"/>
</dbReference>
<evidence type="ECO:0000259" key="6">
    <source>
        <dbReference type="Pfam" id="PF02775"/>
    </source>
</evidence>
<dbReference type="SUPFAM" id="SSF52518">
    <property type="entry name" value="Thiamin diphosphate-binding fold (THDP-binding)"/>
    <property type="match status" value="2"/>
</dbReference>
<name>A0A7X1PQQ8_9PSED</name>
<feature type="binding site" evidence="3">
    <location>
        <begin position="462"/>
        <end position="468"/>
    </location>
    <ligand>
        <name>thiamine diphosphate</name>
        <dbReference type="ChEBI" id="CHEBI:58937"/>
    </ligand>
</feature>
<feature type="region of interest" description="FAD-binding domain" evidence="3">
    <location>
        <begin position="183"/>
        <end position="334"/>
    </location>
</feature>
<keyword evidence="2 3" id="KW-0786">Thiamine pyrophosphate</keyword>
<feature type="domain" description="Thiamine pyrophosphate enzyme central" evidence="5">
    <location>
        <begin position="191"/>
        <end position="319"/>
    </location>
</feature>
<evidence type="ECO:0000256" key="2">
    <source>
        <dbReference type="ARBA" id="ARBA00023052"/>
    </source>
</evidence>
<dbReference type="InterPro" id="IPR012001">
    <property type="entry name" value="Thiamin_PyroP_enz_TPP-bd_dom"/>
</dbReference>
<comment type="domain">
    <text evidence="3">Has 4 domains; the Pyr domain which binds the pyrimidine moiety of the thiamine pyrophosphate cofactor, the FAD-binding domain, the PP-binding domain which binds the pyrophosphate portion of thiamine pyrophosphate and the C-terminal membrane binding region. The C-terminus is held closely against the rest of the protein and covers the active site; during activation it unfolds from the rest of the protein and forms an amphipathic helix upon membrane binding, exposing the active site.</text>
</comment>
<evidence type="ECO:0000259" key="5">
    <source>
        <dbReference type="Pfam" id="PF00205"/>
    </source>
</evidence>
<sequence>MANISIARQLAQTLEQAGVKRIWGLTGDSLNGLTDALQSMQSIQWMHVRHEEVAAFAAGAEAAITGQLAVCAGSCGPGNLHLINGLFDCHRSRVPVLAIAAQIPSSEIGLDYFQETHPQELFKECSHFVELVSHPAQMPEVLHRAMRSAILERGVAVVVIPGDVALQQVPTASKPWPPLHAPRTLPAPHDLDRLVELLSHRQAVTLLCGSGCAGAHDQVVALADALGAPVVHALRGKEHVEWDNPFDVGMTGLIGFSSGYHAMLNCDTLVILGSDFPYRQFYPTDACVIQIDRDPQALGRRVPLDLGMVGDVSETLAALLPRLPYQGDRSFLETSLEHYAKARQGLDDLARPAAAGRPVHPQYLTQLVSELADADAIFTADVGTPTVWAARYLKMNGQRRLLGSFNHGSMANAMPQAIGAQAACPARQVIALAGDGGFSMLMGDFISLVQLKLPVKIIVYDNAALGFVAMEMKSAGYLDTGTDLHNPDFAAMANAMGILGLRVEDSAGLEGALRTALEHDGPVLVDVVTATQELVIPPAIKLEQAKGMSLYMLKAVMSGRGDEVVELARTNWPKGGWFRLP</sequence>
<dbReference type="FunFam" id="3.40.50.1220:FF:000013">
    <property type="entry name" value="Pyruvate dehydrogenase [ubiquinone]"/>
    <property type="match status" value="1"/>
</dbReference>
<dbReference type="InterPro" id="IPR000399">
    <property type="entry name" value="TPP-bd_CS"/>
</dbReference>
<dbReference type="InterPro" id="IPR047211">
    <property type="entry name" value="POXB-like"/>
</dbReference>
<comment type="catalytic activity">
    <reaction evidence="3">
        <text>a ubiquinone + pyruvate + H2O = a ubiquinol + acetate + CO2</text>
        <dbReference type="Rhea" id="RHEA:27405"/>
        <dbReference type="Rhea" id="RHEA-COMP:9565"/>
        <dbReference type="Rhea" id="RHEA-COMP:9566"/>
        <dbReference type="ChEBI" id="CHEBI:15361"/>
        <dbReference type="ChEBI" id="CHEBI:15377"/>
        <dbReference type="ChEBI" id="CHEBI:16389"/>
        <dbReference type="ChEBI" id="CHEBI:16526"/>
        <dbReference type="ChEBI" id="CHEBI:17976"/>
        <dbReference type="ChEBI" id="CHEBI:30089"/>
        <dbReference type="EC" id="1.2.5.1"/>
    </reaction>
</comment>
<dbReference type="InterPro" id="IPR011766">
    <property type="entry name" value="TPP_enzyme_TPP-bd"/>
</dbReference>
<dbReference type="CDD" id="cd02014">
    <property type="entry name" value="TPP_POX"/>
    <property type="match status" value="1"/>
</dbReference>
<feature type="binding site" evidence="3">
    <location>
        <position position="51"/>
    </location>
    <ligand>
        <name>thiamine diphosphate</name>
        <dbReference type="ChEBI" id="CHEBI:58937"/>
    </ligand>
</feature>
<proteinExistence type="inferred from homology"/>
<dbReference type="GO" id="GO:0052737">
    <property type="term" value="F:pyruvate dehydrogenase (quinone) activity"/>
    <property type="evidence" value="ECO:0007669"/>
    <property type="project" value="UniProtKB-UniRule"/>
</dbReference>
<dbReference type="InterPro" id="IPR044261">
    <property type="entry name" value="Pyruvate_dehydrogenase"/>
</dbReference>
<dbReference type="GO" id="GO:0030976">
    <property type="term" value="F:thiamine pyrophosphate binding"/>
    <property type="evidence" value="ECO:0007669"/>
    <property type="project" value="UniProtKB-UniRule"/>
</dbReference>
<dbReference type="Pfam" id="PF02775">
    <property type="entry name" value="TPP_enzyme_C"/>
    <property type="match status" value="1"/>
</dbReference>
<evidence type="ECO:0000313" key="9">
    <source>
        <dbReference type="Proteomes" id="UP000486534"/>
    </source>
</evidence>
<dbReference type="CDD" id="cd07039">
    <property type="entry name" value="TPP_PYR_POX"/>
    <property type="match status" value="1"/>
</dbReference>
<dbReference type="GO" id="GO:0005886">
    <property type="term" value="C:plasma membrane"/>
    <property type="evidence" value="ECO:0007669"/>
    <property type="project" value="UniProtKB-SubCell"/>
</dbReference>
<dbReference type="Gene3D" id="3.40.50.970">
    <property type="match status" value="2"/>
</dbReference>
<comment type="activity regulation">
    <text evidence="3">The C-terminus inhibits activity; it has to move for the enzyme to be active. Activated by lipid-binding, which occurs via the C-terminus.</text>
</comment>
<feature type="domain" description="Thiamine pyrophosphate enzyme TPP-binding" evidence="6">
    <location>
        <begin position="381"/>
        <end position="527"/>
    </location>
</feature>
<comment type="similarity">
    <text evidence="1 3 4">Belongs to the TPP enzyme family.</text>
</comment>
<dbReference type="GO" id="GO:0000287">
    <property type="term" value="F:magnesium ion binding"/>
    <property type="evidence" value="ECO:0007669"/>
    <property type="project" value="UniProtKB-UniRule"/>
</dbReference>
<dbReference type="InterPro" id="IPR029061">
    <property type="entry name" value="THDP-binding"/>
</dbReference>
<keyword evidence="3" id="KW-0446">Lipid-binding</keyword>
<dbReference type="HAMAP" id="MF_00850">
    <property type="entry name" value="POX"/>
    <property type="match status" value="1"/>
</dbReference>
<comment type="cofactor">
    <cofactor evidence="3">
        <name>FAD</name>
        <dbReference type="ChEBI" id="CHEBI:57692"/>
    </cofactor>
    <text evidence="3">Binds 1 FAD per subunit.</text>
</comment>
<dbReference type="EC" id="1.2.5.1" evidence="3"/>
<keyword evidence="3 8" id="KW-0830">Ubiquinone</keyword>
<comment type="cofactor">
    <cofactor evidence="3">
        <name>thiamine diphosphate</name>
        <dbReference type="ChEBI" id="CHEBI:58937"/>
    </cofactor>
    <text evidence="3">Binds 1 thiamine pyrophosphate per subunit.</text>
</comment>
<dbReference type="GO" id="GO:0050660">
    <property type="term" value="F:flavin adenine dinucleotide binding"/>
    <property type="evidence" value="ECO:0007669"/>
    <property type="project" value="UniProtKB-UniRule"/>
</dbReference>
<feature type="binding site" evidence="3">
    <location>
        <position position="435"/>
    </location>
    <ligand>
        <name>Mg(2+)</name>
        <dbReference type="ChEBI" id="CHEBI:18420"/>
    </ligand>
</feature>
<dbReference type="RefSeq" id="WP_152899284.1">
    <property type="nucleotide sequence ID" value="NZ_WHUV01000005.1"/>
</dbReference>
<dbReference type="Pfam" id="PF02776">
    <property type="entry name" value="TPP_enzyme_N"/>
    <property type="match status" value="1"/>
</dbReference>
<dbReference type="Pfam" id="PF00205">
    <property type="entry name" value="TPP_enzyme_M"/>
    <property type="match status" value="1"/>
</dbReference>
<feature type="domain" description="Thiamine pyrophosphate enzyme N-terminal TPP-binding" evidence="7">
    <location>
        <begin position="6"/>
        <end position="116"/>
    </location>
</feature>
<evidence type="ECO:0000256" key="3">
    <source>
        <dbReference type="HAMAP-Rule" id="MF_00850"/>
    </source>
</evidence>
<keyword evidence="3" id="KW-0547">Nucleotide-binding</keyword>
<keyword evidence="3" id="KW-1003">Cell membrane</keyword>
<evidence type="ECO:0000256" key="4">
    <source>
        <dbReference type="RuleBase" id="RU362132"/>
    </source>
</evidence>
<dbReference type="NCBIfam" id="NF006591">
    <property type="entry name" value="PRK09124.1"/>
    <property type="match status" value="1"/>
</dbReference>
<organism evidence="8 9">
    <name type="scientific">Pseudomonas piscis</name>
    <dbReference type="NCBI Taxonomy" id="2614538"/>
    <lineage>
        <taxon>Bacteria</taxon>
        <taxon>Pseudomonadati</taxon>
        <taxon>Pseudomonadota</taxon>
        <taxon>Gammaproteobacteria</taxon>
        <taxon>Pseudomonadales</taxon>
        <taxon>Pseudomonadaceae</taxon>
        <taxon>Pseudomonas</taxon>
    </lineage>
</organism>
<evidence type="ECO:0000313" key="8">
    <source>
        <dbReference type="EMBL" id="MQA56676.1"/>
    </source>
</evidence>
<keyword evidence="3" id="KW-0460">Magnesium</keyword>
<keyword evidence="3 8" id="KW-0670">Pyruvate</keyword>
<feature type="binding site" evidence="3">
    <location>
        <begin position="408"/>
        <end position="410"/>
    </location>
    <ligand>
        <name>thiamine diphosphate</name>
        <dbReference type="ChEBI" id="CHEBI:58937"/>
    </ligand>
</feature>
<comment type="subcellular location">
    <subcellularLocation>
        <location evidence="3">Cell membrane</location>
        <topology evidence="3">Peripheral membrane protein</topology>
        <orientation evidence="3">Cytoplasmic side</orientation>
    </subcellularLocation>
</comment>
<keyword evidence="3" id="KW-0274">FAD</keyword>
<dbReference type="InterPro" id="IPR029035">
    <property type="entry name" value="DHS-like_NAD/FAD-binding_dom"/>
</dbReference>
<evidence type="ECO:0000256" key="1">
    <source>
        <dbReference type="ARBA" id="ARBA00007812"/>
    </source>
</evidence>
<dbReference type="AlphaFoldDB" id="A0A7X1PQQ8"/>
<protein>
    <recommendedName>
        <fullName evidence="3">Pyruvate dehydrogenase [ubiquinone]</fullName>
        <ecNumber evidence="3">1.2.5.1</ecNumber>
    </recommendedName>
    <alternativeName>
        <fullName evidence="3">Pyruvate oxidase</fullName>
        <shortName evidence="3">POX</shortName>
    </alternativeName>
    <alternativeName>
        <fullName evidence="3">Pyruvate:ubiquinone-8 oxidoreductase</fullName>
    </alternativeName>
</protein>
<dbReference type="Gene3D" id="3.40.50.1220">
    <property type="entry name" value="TPP-binding domain"/>
    <property type="match status" value="1"/>
</dbReference>
<comment type="cofactor">
    <cofactor evidence="3">
        <name>Mg(2+)</name>
        <dbReference type="ChEBI" id="CHEBI:18420"/>
    </cofactor>
    <text evidence="3">Binds 1 Mg(2+) ion per subunit.</text>
</comment>
<keyword evidence="3" id="KW-0479">Metal-binding</keyword>
<keyword evidence="3" id="KW-0285">Flavoprotein</keyword>
<accession>A0A7X1PQQ8</accession>
<dbReference type="InterPro" id="IPR047212">
    <property type="entry name" value="TPP_POXB-like"/>
</dbReference>
<feature type="region of interest" description="Membrane-binding domain" evidence="3">
    <location>
        <begin position="533"/>
        <end position="574"/>
    </location>
</feature>
<dbReference type="PANTHER" id="PTHR42981">
    <property type="entry name" value="PYRUVATE DEHYDROGENASE [UBIQUINONE]"/>
    <property type="match status" value="1"/>
</dbReference>
<dbReference type="InterPro" id="IPR012000">
    <property type="entry name" value="Thiamin_PyroP_enz_cen_dom"/>
</dbReference>
<feature type="binding site" evidence="3">
    <location>
        <position position="292"/>
    </location>
    <ligand>
        <name>FAD</name>
        <dbReference type="ChEBI" id="CHEBI:57692"/>
    </ligand>
</feature>
<dbReference type="PANTHER" id="PTHR42981:SF2">
    <property type="entry name" value="PYRUVATE DEHYDROGENASE [UBIQUINONE]"/>
    <property type="match status" value="1"/>
</dbReference>
<comment type="caution">
    <text evidence="8">The sequence shown here is derived from an EMBL/GenBank/DDBJ whole genome shotgun (WGS) entry which is preliminary data.</text>
</comment>
<dbReference type="EMBL" id="WHUV01000005">
    <property type="protein sequence ID" value="MQA56676.1"/>
    <property type="molecule type" value="Genomic_DNA"/>
</dbReference>
<comment type="caution">
    <text evidence="3">Lacks conserved residue(s) required for the propagation of feature annotation.</text>
</comment>
<comment type="function">
    <text evidence="3">A peripheral cell membrane enzyme that catalyzes the oxidative decarboxylation of pyruvate to form acetate and CO(2). It channels electrons from the cytoplasm to the respiratory chain at the cell membrane via ubiquinone.</text>
</comment>
<dbReference type="GO" id="GO:0042867">
    <property type="term" value="P:pyruvate catabolic process"/>
    <property type="evidence" value="ECO:0007669"/>
    <property type="project" value="UniProtKB-UniRule"/>
</dbReference>
<dbReference type="SUPFAM" id="SSF52467">
    <property type="entry name" value="DHS-like NAD/FAD-binding domain"/>
    <property type="match status" value="1"/>
</dbReference>
<comment type="subunit">
    <text evidence="3">Homotetramer.</text>
</comment>
<reference evidence="8 9" key="1">
    <citation type="submission" date="2019-10" db="EMBL/GenBank/DDBJ databases">
        <title>Pseudomonas dajingensis sp. nov., isolated from the profound head ulcers of farmed Murray cod (Maccullochella peelii peelii).</title>
        <authorList>
            <person name="Liu Y."/>
        </authorList>
    </citation>
    <scope>NUCLEOTIDE SEQUENCE [LARGE SCALE GENOMIC DNA]</scope>
    <source>
        <strain evidence="8 9">MC042</strain>
    </source>
</reference>
<evidence type="ECO:0000259" key="7">
    <source>
        <dbReference type="Pfam" id="PF02776"/>
    </source>
</evidence>
<feature type="binding site" evidence="3">
    <location>
        <begin position="274"/>
        <end position="278"/>
    </location>
    <ligand>
        <name>FAD</name>
        <dbReference type="ChEBI" id="CHEBI:57692"/>
    </ligand>
</feature>
<feature type="binding site" evidence="3">
    <location>
        <position position="462"/>
    </location>
    <ligand>
        <name>Mg(2+)</name>
        <dbReference type="ChEBI" id="CHEBI:18420"/>
    </ligand>
</feature>
<dbReference type="Proteomes" id="UP000486534">
    <property type="component" value="Unassembled WGS sequence"/>
</dbReference>
<gene>
    <name evidence="3 8" type="primary">poxB</name>
    <name evidence="8" type="ORF">GDH07_25475</name>
</gene>
<feature type="binding site" evidence="3">
    <location>
        <begin position="251"/>
        <end position="254"/>
    </location>
    <ligand>
        <name>FAD</name>
        <dbReference type="ChEBI" id="CHEBI:57692"/>
    </ligand>
</feature>
<feature type="site" description="Moves into active site upon enzyme activation, plays a role in electron transfer" evidence="3">
    <location>
        <position position="467"/>
    </location>
</feature>
<feature type="binding site" evidence="3">
    <location>
        <begin position="435"/>
        <end position="437"/>
    </location>
    <ligand>
        <name>thiamine diphosphate</name>
        <dbReference type="ChEBI" id="CHEBI:58937"/>
    </ligand>
</feature>
<keyword evidence="3" id="KW-0472">Membrane</keyword>